<comment type="caution">
    <text evidence="1">The sequence shown here is derived from an EMBL/GenBank/DDBJ whole genome shotgun (WGS) entry which is preliminary data.</text>
</comment>
<accession>A0A426YFN9</accession>
<proteinExistence type="predicted"/>
<dbReference type="Proteomes" id="UP000287651">
    <property type="component" value="Unassembled WGS sequence"/>
</dbReference>
<evidence type="ECO:0000313" key="1">
    <source>
        <dbReference type="EMBL" id="RRT50571.1"/>
    </source>
</evidence>
<name>A0A426YFN9_ENSVE</name>
<dbReference type="AlphaFoldDB" id="A0A426YFN9"/>
<evidence type="ECO:0008006" key="3">
    <source>
        <dbReference type="Google" id="ProtNLM"/>
    </source>
</evidence>
<protein>
    <recommendedName>
        <fullName evidence="3">Response regulatory domain-containing protein</fullName>
    </recommendedName>
</protein>
<sequence>MEEEEEAKKERNEEVESDGGAEMVRVLVVDDSPVDRKIVEMLLKKSGRMFEAEDFILKPLKVKDVQRLRTYAVPRTPISKSGTKRKLPVDLVAENSGYCQRVAKVAVA</sequence>
<gene>
    <name evidence="1" type="ORF">B296_00026103</name>
</gene>
<evidence type="ECO:0000313" key="2">
    <source>
        <dbReference type="Proteomes" id="UP000287651"/>
    </source>
</evidence>
<reference evidence="1 2" key="1">
    <citation type="journal article" date="2014" name="Agronomy (Basel)">
        <title>A Draft Genome Sequence for Ensete ventricosum, the Drought-Tolerant Tree Against Hunger.</title>
        <authorList>
            <person name="Harrison J."/>
            <person name="Moore K.A."/>
            <person name="Paszkiewicz K."/>
            <person name="Jones T."/>
            <person name="Grant M."/>
            <person name="Ambacheew D."/>
            <person name="Muzemil S."/>
            <person name="Studholme D.J."/>
        </authorList>
    </citation>
    <scope>NUCLEOTIDE SEQUENCE [LARGE SCALE GENOMIC DNA]</scope>
</reference>
<dbReference type="EMBL" id="AMZH03012691">
    <property type="protein sequence ID" value="RRT50571.1"/>
    <property type="molecule type" value="Genomic_DNA"/>
</dbReference>
<dbReference type="InterPro" id="IPR011006">
    <property type="entry name" value="CheY-like_superfamily"/>
</dbReference>
<dbReference type="SUPFAM" id="SSF52172">
    <property type="entry name" value="CheY-like"/>
    <property type="match status" value="1"/>
</dbReference>
<organism evidence="1 2">
    <name type="scientific">Ensete ventricosum</name>
    <name type="common">Abyssinian banana</name>
    <name type="synonym">Musa ensete</name>
    <dbReference type="NCBI Taxonomy" id="4639"/>
    <lineage>
        <taxon>Eukaryota</taxon>
        <taxon>Viridiplantae</taxon>
        <taxon>Streptophyta</taxon>
        <taxon>Embryophyta</taxon>
        <taxon>Tracheophyta</taxon>
        <taxon>Spermatophyta</taxon>
        <taxon>Magnoliopsida</taxon>
        <taxon>Liliopsida</taxon>
        <taxon>Zingiberales</taxon>
        <taxon>Musaceae</taxon>
        <taxon>Ensete</taxon>
    </lineage>
</organism>